<evidence type="ECO:0000256" key="1">
    <source>
        <dbReference type="SAM" id="MobiDB-lite"/>
    </source>
</evidence>
<evidence type="ECO:0000313" key="3">
    <source>
        <dbReference type="Proteomes" id="UP001460270"/>
    </source>
</evidence>
<dbReference type="AlphaFoldDB" id="A0AAW0P378"/>
<comment type="caution">
    <text evidence="2">The sequence shown here is derived from an EMBL/GenBank/DDBJ whole genome shotgun (WGS) entry which is preliminary data.</text>
</comment>
<feature type="compositionally biased region" description="Basic and acidic residues" evidence="1">
    <location>
        <begin position="119"/>
        <end position="134"/>
    </location>
</feature>
<gene>
    <name evidence="2" type="ORF">WMY93_016112</name>
</gene>
<feature type="region of interest" description="Disordered" evidence="1">
    <location>
        <begin position="103"/>
        <end position="158"/>
    </location>
</feature>
<organism evidence="2 3">
    <name type="scientific">Mugilogobius chulae</name>
    <name type="common">yellowstripe goby</name>
    <dbReference type="NCBI Taxonomy" id="88201"/>
    <lineage>
        <taxon>Eukaryota</taxon>
        <taxon>Metazoa</taxon>
        <taxon>Chordata</taxon>
        <taxon>Craniata</taxon>
        <taxon>Vertebrata</taxon>
        <taxon>Euteleostomi</taxon>
        <taxon>Actinopterygii</taxon>
        <taxon>Neopterygii</taxon>
        <taxon>Teleostei</taxon>
        <taxon>Neoteleostei</taxon>
        <taxon>Acanthomorphata</taxon>
        <taxon>Gobiaria</taxon>
        <taxon>Gobiiformes</taxon>
        <taxon>Gobioidei</taxon>
        <taxon>Gobiidae</taxon>
        <taxon>Gobionellinae</taxon>
        <taxon>Mugilogobius</taxon>
    </lineage>
</organism>
<name>A0AAW0P378_9GOBI</name>
<keyword evidence="3" id="KW-1185">Reference proteome</keyword>
<evidence type="ECO:0000313" key="2">
    <source>
        <dbReference type="EMBL" id="KAK7907500.1"/>
    </source>
</evidence>
<accession>A0AAW0P378</accession>
<dbReference type="EMBL" id="JBBPFD010000011">
    <property type="protein sequence ID" value="KAK7907500.1"/>
    <property type="molecule type" value="Genomic_DNA"/>
</dbReference>
<dbReference type="Proteomes" id="UP001460270">
    <property type="component" value="Unassembled WGS sequence"/>
</dbReference>
<reference evidence="3" key="1">
    <citation type="submission" date="2024-04" db="EMBL/GenBank/DDBJ databases">
        <title>Salinicola lusitanus LLJ914,a marine bacterium isolated from the Okinawa Trough.</title>
        <authorList>
            <person name="Li J."/>
        </authorList>
    </citation>
    <scope>NUCLEOTIDE SEQUENCE [LARGE SCALE GENOMIC DNA]</scope>
</reference>
<proteinExistence type="predicted"/>
<sequence>MVRSPCAEGRHGQVLAKSWQRSRSTSVSYVVLRVPGIRVRNFRGMRTLGIRLGGRALSLPPSFRLEVVALLRAILPKLQIPQKAVVEKPSRALEREALAMQRKNQTYTLLEDSDSDGGGARETKTKKNKRDRDRGGKRRNIRQKKDSESSSEEEPPKK</sequence>
<feature type="compositionally biased region" description="Basic and acidic residues" evidence="1">
    <location>
        <begin position="143"/>
        <end position="158"/>
    </location>
</feature>
<protein>
    <submittedName>
        <fullName evidence="2">Uncharacterized protein</fullName>
    </submittedName>
</protein>